<protein>
    <submittedName>
        <fullName evidence="2">Uncharacterized protein</fullName>
    </submittedName>
</protein>
<gene>
    <name evidence="2" type="ORF">PU560_02290</name>
</gene>
<reference evidence="2" key="1">
    <citation type="submission" date="2023-02" db="EMBL/GenBank/DDBJ databases">
        <title>Georgenia sp.10Sc9-8, isolated from a soil sample collected from the Taklamakan desert.</title>
        <authorList>
            <person name="Liu S."/>
        </authorList>
    </citation>
    <scope>NUCLEOTIDE SEQUENCE</scope>
    <source>
        <strain evidence="2">10Sc9-8</strain>
    </source>
</reference>
<feature type="region of interest" description="Disordered" evidence="1">
    <location>
        <begin position="1"/>
        <end position="42"/>
    </location>
</feature>
<dbReference type="EMBL" id="JARACI010000403">
    <property type="protein sequence ID" value="MDD9205294.1"/>
    <property type="molecule type" value="Genomic_DNA"/>
</dbReference>
<dbReference type="Proteomes" id="UP001165561">
    <property type="component" value="Unassembled WGS sequence"/>
</dbReference>
<proteinExistence type="predicted"/>
<keyword evidence="3" id="KW-1185">Reference proteome</keyword>
<feature type="non-terminal residue" evidence="2">
    <location>
        <position position="117"/>
    </location>
</feature>
<evidence type="ECO:0000313" key="2">
    <source>
        <dbReference type="EMBL" id="MDD9205294.1"/>
    </source>
</evidence>
<organism evidence="2 3">
    <name type="scientific">Georgenia halotolerans</name>
    <dbReference type="NCBI Taxonomy" id="3028317"/>
    <lineage>
        <taxon>Bacteria</taxon>
        <taxon>Bacillati</taxon>
        <taxon>Actinomycetota</taxon>
        <taxon>Actinomycetes</taxon>
        <taxon>Micrococcales</taxon>
        <taxon>Bogoriellaceae</taxon>
        <taxon>Georgenia</taxon>
    </lineage>
</organism>
<feature type="compositionally biased region" description="Basic and acidic residues" evidence="1">
    <location>
        <begin position="1"/>
        <end position="35"/>
    </location>
</feature>
<accession>A0ABT5TT96</accession>
<dbReference type="Gene3D" id="3.30.450.20">
    <property type="entry name" value="PAS domain"/>
    <property type="match status" value="1"/>
</dbReference>
<comment type="caution">
    <text evidence="2">The sequence shown here is derived from an EMBL/GenBank/DDBJ whole genome shotgun (WGS) entry which is preliminary data.</text>
</comment>
<sequence>MAGLSEQERAEGLVHGTDELSHPATDERSRDRADPVAHGGEPTVDALAAPALAAAGMGVYQLDLHSQRFQLDAQSREILHQPADASLQTVSNRVHPSDLPHLRRVARAAITGDRADY</sequence>
<evidence type="ECO:0000313" key="3">
    <source>
        <dbReference type="Proteomes" id="UP001165561"/>
    </source>
</evidence>
<evidence type="ECO:0000256" key="1">
    <source>
        <dbReference type="SAM" id="MobiDB-lite"/>
    </source>
</evidence>
<name>A0ABT5TT96_9MICO</name>